<keyword evidence="9" id="KW-0234">DNA repair</keyword>
<evidence type="ECO:0000256" key="11">
    <source>
        <dbReference type="SAM" id="MobiDB-lite"/>
    </source>
</evidence>
<evidence type="ECO:0000256" key="4">
    <source>
        <dbReference type="ARBA" id="ARBA00022722"/>
    </source>
</evidence>
<evidence type="ECO:0000256" key="7">
    <source>
        <dbReference type="ARBA" id="ARBA00022801"/>
    </source>
</evidence>
<feature type="domain" description="Endonuclease/exonuclease/phosphatase" evidence="12">
    <location>
        <begin position="79"/>
        <end position="319"/>
    </location>
</feature>
<dbReference type="InterPro" id="IPR005135">
    <property type="entry name" value="Endo/exonuclease/phosphatase"/>
</dbReference>
<dbReference type="Gene3D" id="3.60.10.10">
    <property type="entry name" value="Endonuclease/exonuclease/phosphatase"/>
    <property type="match status" value="1"/>
</dbReference>
<evidence type="ECO:0000256" key="9">
    <source>
        <dbReference type="ARBA" id="ARBA00023204"/>
    </source>
</evidence>
<dbReference type="GO" id="GO:0006302">
    <property type="term" value="P:double-strand break repair"/>
    <property type="evidence" value="ECO:0007669"/>
    <property type="project" value="TreeGrafter"/>
</dbReference>
<dbReference type="PANTHER" id="PTHR15822:SF4">
    <property type="entry name" value="TYROSYL-DNA PHOSPHODIESTERASE 2"/>
    <property type="match status" value="1"/>
</dbReference>
<dbReference type="InterPro" id="IPR036691">
    <property type="entry name" value="Endo/exonu/phosph_ase_sf"/>
</dbReference>
<sequence>MGAAPKSGPSSPVSDAPPSPSALSSTSSSSSGSGMPPSVLKPSGDLLQPLKAKGWSFTKSKWISKYRCDKEIPTELRLLTWNIDFAGPDSRSRTQQILLYLQKTVLSRTPPPSCILLQEVDTWSLNTLIFNPWVRKHYVMTPPTTEPWRAHYGNVTLVSRSIPFEKPQMLVFHNSTMGRTAIFVDIPIRSPTTGKVRTVRIANTHLESLPVGTKMRPTQLAAIAAMLRADGIDGGVVGGDMNMIGDTADQNIHIAAGLDDACLFPHDPANHTWGYQPPSQFPPRRLDRVFFTGEKIVVESPEVIGKGLRTAQGQWASDHCGLSTTVSFTD</sequence>
<dbReference type="GO" id="GO:0005737">
    <property type="term" value="C:cytoplasm"/>
    <property type="evidence" value="ECO:0007669"/>
    <property type="project" value="TreeGrafter"/>
</dbReference>
<feature type="compositionally biased region" description="Low complexity" evidence="11">
    <location>
        <begin position="21"/>
        <end position="38"/>
    </location>
</feature>
<dbReference type="PANTHER" id="PTHR15822">
    <property type="entry name" value="TRAF AND TNF RECEPTOR-ASSOCIATED PROTEIN"/>
    <property type="match status" value="1"/>
</dbReference>
<evidence type="ECO:0000313" key="13">
    <source>
        <dbReference type="EMBL" id="KAJ8469810.1"/>
    </source>
</evidence>
<dbReference type="GO" id="GO:0070260">
    <property type="term" value="F:5'-tyrosyl-DNA phosphodiesterase activity"/>
    <property type="evidence" value="ECO:0007669"/>
    <property type="project" value="TreeGrafter"/>
</dbReference>
<comment type="cofactor">
    <cofactor evidence="2">
        <name>Mg(2+)</name>
        <dbReference type="ChEBI" id="CHEBI:18420"/>
    </cofactor>
</comment>
<evidence type="ECO:0000256" key="1">
    <source>
        <dbReference type="ARBA" id="ARBA00001936"/>
    </source>
</evidence>
<keyword evidence="10" id="KW-0539">Nucleus</keyword>
<evidence type="ECO:0000256" key="2">
    <source>
        <dbReference type="ARBA" id="ARBA00001946"/>
    </source>
</evidence>
<keyword evidence="7" id="KW-0378">Hydrolase</keyword>
<accession>A0AAD7TMZ0</accession>
<keyword evidence="5" id="KW-0479">Metal-binding</keyword>
<dbReference type="CDD" id="cd09080">
    <property type="entry name" value="TDP2"/>
    <property type="match status" value="1"/>
</dbReference>
<keyword evidence="6" id="KW-0227">DNA damage</keyword>
<organism evidence="13 14">
    <name type="scientific">Trametes cubensis</name>
    <dbReference type="NCBI Taxonomy" id="1111947"/>
    <lineage>
        <taxon>Eukaryota</taxon>
        <taxon>Fungi</taxon>
        <taxon>Dikarya</taxon>
        <taxon>Basidiomycota</taxon>
        <taxon>Agaricomycotina</taxon>
        <taxon>Agaricomycetes</taxon>
        <taxon>Polyporales</taxon>
        <taxon>Polyporaceae</taxon>
        <taxon>Trametes</taxon>
    </lineage>
</organism>
<dbReference type="EMBL" id="JAPEVG010000273">
    <property type="protein sequence ID" value="KAJ8469810.1"/>
    <property type="molecule type" value="Genomic_DNA"/>
</dbReference>
<reference evidence="13" key="1">
    <citation type="submission" date="2022-11" db="EMBL/GenBank/DDBJ databases">
        <title>Genome Sequence of Cubamyces cubensis.</title>
        <authorList>
            <person name="Buettner E."/>
        </authorList>
    </citation>
    <scope>NUCLEOTIDE SEQUENCE</scope>
    <source>
        <strain evidence="13">MPL-01</strain>
    </source>
</reference>
<proteinExistence type="predicted"/>
<keyword evidence="4" id="KW-0540">Nuclease</keyword>
<evidence type="ECO:0000256" key="10">
    <source>
        <dbReference type="ARBA" id="ARBA00023242"/>
    </source>
</evidence>
<keyword evidence="14" id="KW-1185">Reference proteome</keyword>
<dbReference type="Proteomes" id="UP001215151">
    <property type="component" value="Unassembled WGS sequence"/>
</dbReference>
<dbReference type="InterPro" id="IPR051547">
    <property type="entry name" value="TDP2-like"/>
</dbReference>
<evidence type="ECO:0000256" key="8">
    <source>
        <dbReference type="ARBA" id="ARBA00022842"/>
    </source>
</evidence>
<keyword evidence="8" id="KW-0460">Magnesium</keyword>
<dbReference type="GO" id="GO:0003697">
    <property type="term" value="F:single-stranded DNA binding"/>
    <property type="evidence" value="ECO:0007669"/>
    <property type="project" value="TreeGrafter"/>
</dbReference>
<evidence type="ECO:0000256" key="6">
    <source>
        <dbReference type="ARBA" id="ARBA00022763"/>
    </source>
</evidence>
<name>A0AAD7TMZ0_9APHY</name>
<dbReference type="AlphaFoldDB" id="A0AAD7TMZ0"/>
<evidence type="ECO:0000259" key="12">
    <source>
        <dbReference type="Pfam" id="PF03372"/>
    </source>
</evidence>
<dbReference type="SUPFAM" id="SSF56219">
    <property type="entry name" value="DNase I-like"/>
    <property type="match status" value="1"/>
</dbReference>
<dbReference type="GO" id="GO:0046872">
    <property type="term" value="F:metal ion binding"/>
    <property type="evidence" value="ECO:0007669"/>
    <property type="project" value="UniProtKB-KW"/>
</dbReference>
<comment type="subcellular location">
    <subcellularLocation>
        <location evidence="3">Nucleus</location>
        <location evidence="3">PML body</location>
    </subcellularLocation>
</comment>
<gene>
    <name evidence="13" type="ORF">ONZ51_g8744</name>
</gene>
<evidence type="ECO:0000256" key="5">
    <source>
        <dbReference type="ARBA" id="ARBA00022723"/>
    </source>
</evidence>
<dbReference type="GO" id="GO:0004518">
    <property type="term" value="F:nuclease activity"/>
    <property type="evidence" value="ECO:0007669"/>
    <property type="project" value="UniProtKB-KW"/>
</dbReference>
<evidence type="ECO:0000313" key="14">
    <source>
        <dbReference type="Proteomes" id="UP001215151"/>
    </source>
</evidence>
<protein>
    <recommendedName>
        <fullName evidence="12">Endonuclease/exonuclease/phosphatase domain-containing protein</fullName>
    </recommendedName>
</protein>
<feature type="region of interest" description="Disordered" evidence="11">
    <location>
        <begin position="1"/>
        <end position="43"/>
    </location>
</feature>
<dbReference type="Pfam" id="PF03372">
    <property type="entry name" value="Exo_endo_phos"/>
    <property type="match status" value="1"/>
</dbReference>
<evidence type="ECO:0000256" key="3">
    <source>
        <dbReference type="ARBA" id="ARBA00004322"/>
    </source>
</evidence>
<comment type="cofactor">
    <cofactor evidence="1">
        <name>Mn(2+)</name>
        <dbReference type="ChEBI" id="CHEBI:29035"/>
    </cofactor>
</comment>
<comment type="caution">
    <text evidence="13">The sequence shown here is derived from an EMBL/GenBank/DDBJ whole genome shotgun (WGS) entry which is preliminary data.</text>
</comment>